<dbReference type="AlphaFoldDB" id="A0A426XXG6"/>
<dbReference type="Proteomes" id="UP000287651">
    <property type="component" value="Unassembled WGS sequence"/>
</dbReference>
<gene>
    <name evidence="1" type="ORF">B296_00052431</name>
</gene>
<name>A0A426XXG6_ENSVE</name>
<reference evidence="1 2" key="1">
    <citation type="journal article" date="2014" name="Agronomy (Basel)">
        <title>A Draft Genome Sequence for Ensete ventricosum, the Drought-Tolerant Tree Against Hunger.</title>
        <authorList>
            <person name="Harrison J."/>
            <person name="Moore K.A."/>
            <person name="Paszkiewicz K."/>
            <person name="Jones T."/>
            <person name="Grant M."/>
            <person name="Ambacheew D."/>
            <person name="Muzemil S."/>
            <person name="Studholme D.J."/>
        </authorList>
    </citation>
    <scope>NUCLEOTIDE SEQUENCE [LARGE SCALE GENOMIC DNA]</scope>
</reference>
<protein>
    <submittedName>
        <fullName evidence="1">Uncharacterized protein</fullName>
    </submittedName>
</protein>
<evidence type="ECO:0000313" key="2">
    <source>
        <dbReference type="Proteomes" id="UP000287651"/>
    </source>
</evidence>
<accession>A0A426XXG6</accession>
<comment type="caution">
    <text evidence="1">The sequence shown here is derived from an EMBL/GenBank/DDBJ whole genome shotgun (WGS) entry which is preliminary data.</text>
</comment>
<evidence type="ECO:0000313" key="1">
    <source>
        <dbReference type="EMBL" id="RRT44213.1"/>
    </source>
</evidence>
<organism evidence="1 2">
    <name type="scientific">Ensete ventricosum</name>
    <name type="common">Abyssinian banana</name>
    <name type="synonym">Musa ensete</name>
    <dbReference type="NCBI Taxonomy" id="4639"/>
    <lineage>
        <taxon>Eukaryota</taxon>
        <taxon>Viridiplantae</taxon>
        <taxon>Streptophyta</taxon>
        <taxon>Embryophyta</taxon>
        <taxon>Tracheophyta</taxon>
        <taxon>Spermatophyta</taxon>
        <taxon>Magnoliopsida</taxon>
        <taxon>Liliopsida</taxon>
        <taxon>Zingiberales</taxon>
        <taxon>Musaceae</taxon>
        <taxon>Ensete</taxon>
    </lineage>
</organism>
<proteinExistence type="predicted"/>
<dbReference type="EMBL" id="AMZH03016614">
    <property type="protein sequence ID" value="RRT44213.1"/>
    <property type="molecule type" value="Genomic_DNA"/>
</dbReference>
<sequence>MVVNPSLPPSSSVSSGRCPHRYPLRLPLRPPLLLLHLAPDIEHVHQLSHGNFVVTLSHVLSLPCRLLLVSFPHLSSFRSPLQLLHRVDPPPRCRPRHSPHAIELAPVQSGFVQGDCVTVCEVLAGDVAIGGAKSGGRIDIYGLEAVKVSVDDRIRDQPRLAFSVLARRSPGSQCSRCAKSSLTTRGGGVRNH</sequence>